<dbReference type="RefSeq" id="WP_172829230.1">
    <property type="nucleotide sequence ID" value="NZ_LT629740.1"/>
</dbReference>
<dbReference type="AlphaFoldDB" id="A0A1H1UM18"/>
<protein>
    <submittedName>
        <fullName evidence="1">Uncharacterized protein</fullName>
    </submittedName>
</protein>
<gene>
    <name evidence="1" type="ORF">SAMN05216490_1701</name>
</gene>
<name>A0A1H1UM18_MUCMA</name>
<evidence type="ECO:0000313" key="2">
    <source>
        <dbReference type="Proteomes" id="UP000199679"/>
    </source>
</evidence>
<keyword evidence="2" id="KW-1185">Reference proteome</keyword>
<accession>A0A1H1UM18</accession>
<organism evidence="1 2">
    <name type="scientific">Mucilaginibacter mallensis</name>
    <dbReference type="NCBI Taxonomy" id="652787"/>
    <lineage>
        <taxon>Bacteria</taxon>
        <taxon>Pseudomonadati</taxon>
        <taxon>Bacteroidota</taxon>
        <taxon>Sphingobacteriia</taxon>
        <taxon>Sphingobacteriales</taxon>
        <taxon>Sphingobacteriaceae</taxon>
        <taxon>Mucilaginibacter</taxon>
    </lineage>
</organism>
<reference evidence="1 2" key="1">
    <citation type="submission" date="2016-10" db="EMBL/GenBank/DDBJ databases">
        <authorList>
            <person name="de Groot N.N."/>
        </authorList>
    </citation>
    <scope>NUCLEOTIDE SEQUENCE [LARGE SCALE GENOMIC DNA]</scope>
    <source>
        <strain evidence="1 2">MP1X4</strain>
    </source>
</reference>
<sequence length="53" mass="6122">MKDKLAEKRNITPAKAVEIMRKNGIEIDEKKAAEVLDLMYFLAKLIVNQNFKT</sequence>
<dbReference type="Proteomes" id="UP000199679">
    <property type="component" value="Chromosome I"/>
</dbReference>
<proteinExistence type="predicted"/>
<evidence type="ECO:0000313" key="1">
    <source>
        <dbReference type="EMBL" id="SDS73256.1"/>
    </source>
</evidence>
<dbReference type="EMBL" id="LT629740">
    <property type="protein sequence ID" value="SDS73256.1"/>
    <property type="molecule type" value="Genomic_DNA"/>
</dbReference>